<evidence type="ECO:0000259" key="8">
    <source>
        <dbReference type="Pfam" id="PF00857"/>
    </source>
</evidence>
<dbReference type="GO" id="GO:0008936">
    <property type="term" value="F:nicotinamidase activity"/>
    <property type="evidence" value="ECO:0007669"/>
    <property type="project" value="UniProtKB-EC"/>
</dbReference>
<dbReference type="CDD" id="cd01011">
    <property type="entry name" value="nicotinamidase"/>
    <property type="match status" value="1"/>
</dbReference>
<evidence type="ECO:0000256" key="6">
    <source>
        <dbReference type="ARBA" id="ARBA00039017"/>
    </source>
</evidence>
<dbReference type="AlphaFoldDB" id="A0AAF0DLJ4"/>
<dbReference type="InterPro" id="IPR052347">
    <property type="entry name" value="Isochorismatase_Nicotinamidase"/>
</dbReference>
<proteinExistence type="inferred from homology"/>
<dbReference type="PANTHER" id="PTHR11080:SF2">
    <property type="entry name" value="LD05707P"/>
    <property type="match status" value="1"/>
</dbReference>
<comment type="pathway">
    <text evidence="5">Cofactor biosynthesis; nicotinate biosynthesis; nicotinate from nicotinamide: step 1/1.</text>
</comment>
<evidence type="ECO:0000256" key="3">
    <source>
        <dbReference type="ARBA" id="ARBA00022723"/>
    </source>
</evidence>
<dbReference type="Gene3D" id="3.40.50.850">
    <property type="entry name" value="Isochorismatase-like"/>
    <property type="match status" value="1"/>
</dbReference>
<dbReference type="GO" id="GO:0019363">
    <property type="term" value="P:pyridine nucleotide biosynthetic process"/>
    <property type="evidence" value="ECO:0007669"/>
    <property type="project" value="UniProtKB-KW"/>
</dbReference>
<evidence type="ECO:0000256" key="7">
    <source>
        <dbReference type="ARBA" id="ARBA00043224"/>
    </source>
</evidence>
<dbReference type="Proteomes" id="UP001219355">
    <property type="component" value="Chromosome 2"/>
</dbReference>
<evidence type="ECO:0000256" key="4">
    <source>
        <dbReference type="ARBA" id="ARBA00022801"/>
    </source>
</evidence>
<dbReference type="EC" id="3.5.1.19" evidence="6"/>
<keyword evidence="3" id="KW-0479">Metal-binding</keyword>
<reference evidence="9" key="1">
    <citation type="submission" date="2023-03" db="EMBL/GenBank/DDBJ databases">
        <title>Emydomyces testavorans Genome Sequence.</title>
        <authorList>
            <person name="Hoyer L."/>
        </authorList>
    </citation>
    <scope>NUCLEOTIDE SEQUENCE</scope>
    <source>
        <strain evidence="9">16-2883</strain>
    </source>
</reference>
<keyword evidence="4 9" id="KW-0378">Hydrolase</keyword>
<evidence type="ECO:0000313" key="10">
    <source>
        <dbReference type="Proteomes" id="UP001219355"/>
    </source>
</evidence>
<evidence type="ECO:0000256" key="1">
    <source>
        <dbReference type="ARBA" id="ARBA00006336"/>
    </source>
</evidence>
<dbReference type="SUPFAM" id="SSF52499">
    <property type="entry name" value="Isochorismatase-like hydrolases"/>
    <property type="match status" value="1"/>
</dbReference>
<dbReference type="EMBL" id="CP120628">
    <property type="protein sequence ID" value="WEW58985.1"/>
    <property type="molecule type" value="Genomic_DNA"/>
</dbReference>
<protein>
    <recommendedName>
        <fullName evidence="6">nicotinamidase</fullName>
        <ecNumber evidence="6">3.5.1.19</ecNumber>
    </recommendedName>
    <alternativeName>
        <fullName evidence="7">Nicotinamide deamidase</fullName>
    </alternativeName>
</protein>
<dbReference type="Pfam" id="PF00857">
    <property type="entry name" value="Isochorismatase"/>
    <property type="match status" value="1"/>
</dbReference>
<feature type="domain" description="Isochorismatase-like" evidence="8">
    <location>
        <begin position="13"/>
        <end position="230"/>
    </location>
</feature>
<evidence type="ECO:0000256" key="5">
    <source>
        <dbReference type="ARBA" id="ARBA00037900"/>
    </source>
</evidence>
<accession>A0AAF0DLJ4</accession>
<comment type="similarity">
    <text evidence="1">Belongs to the isochorismatase family.</text>
</comment>
<evidence type="ECO:0000313" key="9">
    <source>
        <dbReference type="EMBL" id="WEW58985.1"/>
    </source>
</evidence>
<keyword evidence="10" id="KW-1185">Reference proteome</keyword>
<keyword evidence="2" id="KW-0662">Pyridine nucleotide biosynthesis</keyword>
<name>A0AAF0DLJ4_9EURO</name>
<organism evidence="9 10">
    <name type="scientific">Emydomyces testavorans</name>
    <dbReference type="NCBI Taxonomy" id="2070801"/>
    <lineage>
        <taxon>Eukaryota</taxon>
        <taxon>Fungi</taxon>
        <taxon>Dikarya</taxon>
        <taxon>Ascomycota</taxon>
        <taxon>Pezizomycotina</taxon>
        <taxon>Eurotiomycetes</taxon>
        <taxon>Eurotiomycetidae</taxon>
        <taxon>Onygenales</taxon>
        <taxon>Nannizziopsiaceae</taxon>
        <taxon>Emydomyces</taxon>
    </lineage>
</organism>
<dbReference type="InterPro" id="IPR000868">
    <property type="entry name" value="Isochorismatase-like_dom"/>
</dbReference>
<dbReference type="GO" id="GO:0046872">
    <property type="term" value="F:metal ion binding"/>
    <property type="evidence" value="ECO:0007669"/>
    <property type="project" value="UniProtKB-KW"/>
</dbReference>
<dbReference type="PANTHER" id="PTHR11080">
    <property type="entry name" value="PYRAZINAMIDASE/NICOTINAMIDASE"/>
    <property type="match status" value="1"/>
</dbReference>
<sequence length="240" mass="26356">MAATATDNDFRPALIVVDMQEDFCPPNPLGVQGGRTLVPLINEIIHFPGFVLRVATQDFHPATHISFATNHPAPNNKSFESYIEMKNPAPGKELETIPQRLWPVHCVQNTPGAEILPGIEMDQMEVVVKKGMDERVEMYSAFADAFGNTDCVGTGGASADLEAVLREKKVRDVFVVGLAGDYCVKWTAVDAANRGFRTYVIEEATRCVDPEKGWEEAKTELATRGVKVVRIDGPEVGRVK</sequence>
<gene>
    <name evidence="9" type="primary">PNC1</name>
    <name evidence="9" type="ORF">PRK78_004453</name>
</gene>
<evidence type="ECO:0000256" key="2">
    <source>
        <dbReference type="ARBA" id="ARBA00022642"/>
    </source>
</evidence>
<dbReference type="InterPro" id="IPR036380">
    <property type="entry name" value="Isochorismatase-like_sf"/>
</dbReference>